<accession>A0A5C0WFE7</accession>
<gene>
    <name evidence="1" type="ORF">FX981_01620</name>
</gene>
<evidence type="ECO:0000313" key="1">
    <source>
        <dbReference type="EMBL" id="QEK63379.1"/>
    </source>
</evidence>
<keyword evidence="2" id="KW-1185">Reference proteome</keyword>
<dbReference type="AlphaFoldDB" id="A0A5C0WFE7"/>
<reference evidence="1 2" key="1">
    <citation type="journal article" date="2018" name="Plant Biotechnol. Rep.">
        <title>Diversity and antifungal activity of endophytic bacteria associated with Panax ginseng seedlings.</title>
        <authorList>
            <person name="Park J.M."/>
            <person name="Hong C.E."/>
            <person name="Jo S.H."/>
        </authorList>
    </citation>
    <scope>NUCLEOTIDE SEQUENCE [LARGE SCALE GENOMIC DNA]</scope>
    <source>
        <strain evidence="1 2">PgKB20</strain>
    </source>
</reference>
<name>A0A5C0WFE7_BACIA</name>
<dbReference type="RefSeq" id="WP_144486083.1">
    <property type="nucleotide sequence ID" value="NZ_CP043404.1"/>
</dbReference>
<sequence length="98" mass="11411">MEKEQLLHLFKKRFGVTIELNNLGNETVLLYHDELDNALFPSHVLESLPNPVLIHTYMYKEESEWLIGIASKAITNQPLYLICLKDGRRIYDKKIAVI</sequence>
<dbReference type="EMBL" id="CP043404">
    <property type="protein sequence ID" value="QEK63379.1"/>
    <property type="molecule type" value="Genomic_DNA"/>
</dbReference>
<protein>
    <submittedName>
        <fullName evidence="1">Uncharacterized protein</fullName>
    </submittedName>
</protein>
<dbReference type="Proteomes" id="UP000325032">
    <property type="component" value="Chromosome"/>
</dbReference>
<evidence type="ECO:0000313" key="2">
    <source>
        <dbReference type="Proteomes" id="UP000325032"/>
    </source>
</evidence>
<proteinExistence type="predicted"/>
<organism evidence="1 2">
    <name type="scientific">Bacillus safensis</name>
    <dbReference type="NCBI Taxonomy" id="561879"/>
    <lineage>
        <taxon>Bacteria</taxon>
        <taxon>Bacillati</taxon>
        <taxon>Bacillota</taxon>
        <taxon>Bacilli</taxon>
        <taxon>Bacillales</taxon>
        <taxon>Bacillaceae</taxon>
        <taxon>Bacillus</taxon>
    </lineage>
</organism>
<dbReference type="GeneID" id="61768403"/>